<evidence type="ECO:0000256" key="1">
    <source>
        <dbReference type="SAM" id="MobiDB-lite"/>
    </source>
</evidence>
<dbReference type="EMBL" id="CP056070">
    <property type="protein sequence ID" value="UKK01609.2"/>
    <property type="molecule type" value="Genomic_DNA"/>
</dbReference>
<dbReference type="AlphaFoldDB" id="A0A976QV00"/>
<sequence>MVRLVPPFLRNFIGSSEEPTSSDPPKPDDTDQKSFDYGRYPDLTLQKQLDSDRQVDSGTPNLGTICSSDRGPGDYTTAPSIDSSDYIKDEQLESLEVTSNIATIASIDWGPPKLNPNVLDELGNSGRYLFDMLRGNKLTFENPELLKKNIKNVPKVYESDFNVYLDQMTKIESTDLNMFGDSISESDSSLNVLDNDKVSREYFEDDYNLNDNAIFNSELEVIPNSIELLESQLMVINSQLRELVGTHLKHVGESFVCIQDLKDSYLSVNDQITNVRSVFDNLKGIYHSPVDYHSFKISRSNSRFGKTRITRECSTDSAGNISDATTNNTTSASASGDPVVTQPSSLSGSCNLERASVDSNGSPGKRLFEVKYNEAYTLHEVLLLKRKVIDVMEYLMILRGVVCTPEYIQGLVSNDMALARIFAFCAYEYFRTDLAKFTLTNSVNLVLKDTIVNLEKVAEAKFVDLCYYTLAQCYANDATSNRGVAAGSSCNNQVSNGAGPGNTNRSGVNTSRSDSVGVTSSARFETEMKGTLEKMEPVLIVLTISGILDEIFDTLKSTKMSPVEFKNTIAVEEFKQSLDAVFTGFECSNLFLLHLLEFVKTVYVQNQSRKYLPDSEKARKILETLIFKIQESFPDGINRDYQKIEETTQLLKSELNLPTSFKFQEYNHYWSYYSGDSNLDGAATANSTNLLPLNGDRYADIHNYYEKLSSTVENLFIKSMENLFNNLQLNEHASTDVNDVFNEMESTLATIKGFEDDYRRFVKRSSGCLNVTDRLVSSLLMVDTGTDDGMGVNPVNCSGLGVSTSGGSVTTSRSGSIESRLMKIFYNFVNSQVRKQVGQLFEQSLVEVHENLNKEQWEEFEKVNMENRVYNLILSSVKLSEHLDIYFSISEKFPFLSAATVSKSINLFAYFNTLIENELEKNLSVKKLCLIIETLDYFTILIPLKIRFISSLNASGYGSTSSTPIASERHGFATPTGGIDTGVESATAVSTKDNATSDGIHDRTYSITNMDGSRGNALKDTAESTISDEGALEEVKGGLTATISDPNSSNDHNTYAHGTNAHAINSHFTDSHATGVTTSPVDEGSGGLEAGSMEDYDKLLVLGINAENCVMESKLLRNKSASLLSNFIFSQIKMYLINWVYKYTDIQEGDSVSQEGTEEVDMVIKTIEDLHAECSQFCTVEDLKATFGDSFEKLVDLLKKQNVELSGCNKFSDDCTRIITNLSHLTDIKLEILSLAHGLSS</sequence>
<evidence type="ECO:0000313" key="2">
    <source>
        <dbReference type="EMBL" id="UKK01609.2"/>
    </source>
</evidence>
<dbReference type="Proteomes" id="UP000244811">
    <property type="component" value="Chromosome 3"/>
</dbReference>
<protein>
    <submittedName>
        <fullName evidence="2">Uncharacterized protein</fullName>
    </submittedName>
</protein>
<feature type="region of interest" description="Disordered" evidence="1">
    <location>
        <begin position="315"/>
        <end position="347"/>
    </location>
</feature>
<proteinExistence type="predicted"/>
<reference evidence="2" key="1">
    <citation type="submission" date="2022-07" db="EMBL/GenBank/DDBJ databases">
        <title>Evaluation of T. orientalis genome assembly methods using nanopore sequencing and analysis of variation between genomes.</title>
        <authorList>
            <person name="Yam J."/>
            <person name="Micallef M.L."/>
            <person name="Liu M."/>
            <person name="Djordjevic S.P."/>
            <person name="Bogema D.R."/>
            <person name="Jenkins C."/>
        </authorList>
    </citation>
    <scope>NUCLEOTIDE SEQUENCE</scope>
    <source>
        <strain evidence="2">Goon Nure</strain>
    </source>
</reference>
<feature type="region of interest" description="Disordered" evidence="1">
    <location>
        <begin position="1"/>
        <end position="82"/>
    </location>
</feature>
<feature type="region of interest" description="Disordered" evidence="1">
    <location>
        <begin position="495"/>
        <end position="515"/>
    </location>
</feature>
<feature type="compositionally biased region" description="Low complexity" evidence="1">
    <location>
        <begin position="324"/>
        <end position="335"/>
    </location>
</feature>
<feature type="compositionally biased region" description="Polar residues" evidence="1">
    <location>
        <begin position="56"/>
        <end position="67"/>
    </location>
</feature>
<evidence type="ECO:0000313" key="3">
    <source>
        <dbReference type="Proteomes" id="UP000244811"/>
    </source>
</evidence>
<name>A0A976QV00_THEOR</name>
<organism evidence="2 3">
    <name type="scientific">Theileria orientalis</name>
    <dbReference type="NCBI Taxonomy" id="68886"/>
    <lineage>
        <taxon>Eukaryota</taxon>
        <taxon>Sar</taxon>
        <taxon>Alveolata</taxon>
        <taxon>Apicomplexa</taxon>
        <taxon>Aconoidasida</taxon>
        <taxon>Piroplasmida</taxon>
        <taxon>Theileriidae</taxon>
        <taxon>Theileria</taxon>
    </lineage>
</organism>
<gene>
    <name evidence="2" type="ORF">MACK_002427</name>
</gene>
<feature type="compositionally biased region" description="Basic and acidic residues" evidence="1">
    <location>
        <begin position="25"/>
        <end position="36"/>
    </location>
</feature>
<accession>A0A976QV00</accession>